<dbReference type="Proteomes" id="UP000823858">
    <property type="component" value="Unassembled WGS sequence"/>
</dbReference>
<dbReference type="Gene3D" id="4.10.320.10">
    <property type="entry name" value="E3-binding domain"/>
    <property type="match status" value="1"/>
</dbReference>
<proteinExistence type="predicted"/>
<reference evidence="5" key="2">
    <citation type="submission" date="2021-04" db="EMBL/GenBank/DDBJ databases">
        <authorList>
            <person name="Gilroy R."/>
        </authorList>
    </citation>
    <scope>NUCLEOTIDE SEQUENCE</scope>
    <source>
        <strain evidence="5">ChiHjej13B12-4958</strain>
    </source>
</reference>
<dbReference type="Gene3D" id="3.30.60.230">
    <property type="entry name" value="Lsr2, dimerization domain"/>
    <property type="match status" value="1"/>
</dbReference>
<sequence>MARKEIVQFYDDLDKSPLSADEVNVVEFSYQGTTYVLDLSEANAQKFAADLEPYIAYATKVSKTAGRGRQRAASTGAKSDPTRNRRIREWARAQGHEVSTRGQIPHELISAYEAANPSDR</sequence>
<dbReference type="InterPro" id="IPR055370">
    <property type="entry name" value="Lsr2_DNA-bd"/>
</dbReference>
<name>A0A9D2TNI8_9CORY</name>
<dbReference type="GO" id="GO:0003677">
    <property type="term" value="F:DNA binding"/>
    <property type="evidence" value="ECO:0007669"/>
    <property type="project" value="UniProtKB-KW"/>
</dbReference>
<organism evidence="5 6">
    <name type="scientific">Candidatus Corynebacterium faecigallinarum</name>
    <dbReference type="NCBI Taxonomy" id="2838528"/>
    <lineage>
        <taxon>Bacteria</taxon>
        <taxon>Bacillati</taxon>
        <taxon>Actinomycetota</taxon>
        <taxon>Actinomycetes</taxon>
        <taxon>Mycobacteriales</taxon>
        <taxon>Corynebacteriaceae</taxon>
        <taxon>Corynebacterium</taxon>
    </lineage>
</organism>
<gene>
    <name evidence="5" type="ORF">H9751_04065</name>
</gene>
<dbReference type="Pfam" id="PF23359">
    <property type="entry name" value="Lsr2_DNA-bd"/>
    <property type="match status" value="1"/>
</dbReference>
<dbReference type="InterPro" id="IPR024412">
    <property type="entry name" value="Lsr2_dim_dom"/>
</dbReference>
<dbReference type="AlphaFoldDB" id="A0A9D2TNI8"/>
<evidence type="ECO:0000256" key="1">
    <source>
        <dbReference type="ARBA" id="ARBA00023125"/>
    </source>
</evidence>
<dbReference type="EMBL" id="DWVP01000009">
    <property type="protein sequence ID" value="HJC84716.1"/>
    <property type="molecule type" value="Genomic_DNA"/>
</dbReference>
<feature type="region of interest" description="Disordered" evidence="2">
    <location>
        <begin position="63"/>
        <end position="120"/>
    </location>
</feature>
<feature type="domain" description="Lsr2 dimerization" evidence="3">
    <location>
        <begin position="1"/>
        <end position="61"/>
    </location>
</feature>
<feature type="compositionally biased region" description="Basic and acidic residues" evidence="2">
    <location>
        <begin position="80"/>
        <end position="99"/>
    </location>
</feature>
<keyword evidence="1" id="KW-0238">DNA-binding</keyword>
<evidence type="ECO:0000259" key="3">
    <source>
        <dbReference type="Pfam" id="PF11774"/>
    </source>
</evidence>
<dbReference type="InterPro" id="IPR042261">
    <property type="entry name" value="Lsr2-like_dimerization"/>
</dbReference>
<protein>
    <submittedName>
        <fullName evidence="5">Lsr2 family protein</fullName>
    </submittedName>
</protein>
<evidence type="ECO:0000259" key="4">
    <source>
        <dbReference type="Pfam" id="PF23359"/>
    </source>
</evidence>
<comment type="caution">
    <text evidence="5">The sequence shown here is derived from an EMBL/GenBank/DDBJ whole genome shotgun (WGS) entry which is preliminary data.</text>
</comment>
<evidence type="ECO:0000313" key="6">
    <source>
        <dbReference type="Proteomes" id="UP000823858"/>
    </source>
</evidence>
<accession>A0A9D2TNI8</accession>
<dbReference type="InterPro" id="IPR036625">
    <property type="entry name" value="E3-bd_dom_sf"/>
</dbReference>
<evidence type="ECO:0000313" key="5">
    <source>
        <dbReference type="EMBL" id="HJC84716.1"/>
    </source>
</evidence>
<reference evidence="5" key="1">
    <citation type="journal article" date="2021" name="PeerJ">
        <title>Extensive microbial diversity within the chicken gut microbiome revealed by metagenomics and culture.</title>
        <authorList>
            <person name="Gilroy R."/>
            <person name="Ravi A."/>
            <person name="Getino M."/>
            <person name="Pursley I."/>
            <person name="Horton D.L."/>
            <person name="Alikhan N.F."/>
            <person name="Baker D."/>
            <person name="Gharbi K."/>
            <person name="Hall N."/>
            <person name="Watson M."/>
            <person name="Adriaenssens E.M."/>
            <person name="Foster-Nyarko E."/>
            <person name="Jarju S."/>
            <person name="Secka A."/>
            <person name="Antonio M."/>
            <person name="Oren A."/>
            <person name="Chaudhuri R.R."/>
            <person name="La Ragione R."/>
            <person name="Hildebrand F."/>
            <person name="Pallen M.J."/>
        </authorList>
    </citation>
    <scope>NUCLEOTIDE SEQUENCE</scope>
    <source>
        <strain evidence="5">ChiHjej13B12-4958</strain>
    </source>
</reference>
<dbReference type="Pfam" id="PF11774">
    <property type="entry name" value="Lsr2"/>
    <property type="match status" value="1"/>
</dbReference>
<evidence type="ECO:0000256" key="2">
    <source>
        <dbReference type="SAM" id="MobiDB-lite"/>
    </source>
</evidence>
<dbReference type="GO" id="GO:0016746">
    <property type="term" value="F:acyltransferase activity"/>
    <property type="evidence" value="ECO:0007669"/>
    <property type="project" value="InterPro"/>
</dbReference>
<feature type="domain" description="Lsr2 DNA-binding" evidence="4">
    <location>
        <begin position="80"/>
        <end position="115"/>
    </location>
</feature>